<reference evidence="1" key="1">
    <citation type="journal article" date="2022" name="Environ. Microbiol.">
        <title>Geoalkalibacter halelectricus SAP #1 sp. nov. possessing extracellular electron transfer and mineral#reducing capabilities from a haloalkaline environment.</title>
        <authorList>
            <person name="Yadav S."/>
            <person name="Singh R."/>
            <person name="Sundharam S.S."/>
            <person name="Chaudhary S."/>
            <person name="Krishnamurthi S."/>
            <person name="Patil S.A."/>
        </authorList>
    </citation>
    <scope>NUCLEOTIDE SEQUENCE</scope>
    <source>
        <strain evidence="1">SAP-1</strain>
    </source>
</reference>
<keyword evidence="1" id="KW-0808">Transferase</keyword>
<dbReference type="InterPro" id="IPR027600">
    <property type="entry name" value="HprK-rel_A"/>
</dbReference>
<dbReference type="Gene3D" id="3.40.50.300">
    <property type="entry name" value="P-loop containing nucleotide triphosphate hydrolases"/>
    <property type="match status" value="1"/>
</dbReference>
<proteinExistence type="predicted"/>
<dbReference type="EMBL" id="CP092109">
    <property type="protein sequence ID" value="UWZ78505.1"/>
    <property type="molecule type" value="Genomic_DNA"/>
</dbReference>
<dbReference type="RefSeq" id="WP_260746858.1">
    <property type="nucleotide sequence ID" value="NZ_CP092109.1"/>
</dbReference>
<dbReference type="SUPFAM" id="SSF53795">
    <property type="entry name" value="PEP carboxykinase-like"/>
    <property type="match status" value="1"/>
</dbReference>
<protein>
    <submittedName>
        <fullName evidence="1">HprK-related kinase A</fullName>
    </submittedName>
</protein>
<dbReference type="InterPro" id="IPR027417">
    <property type="entry name" value="P-loop_NTPase"/>
</dbReference>
<evidence type="ECO:0000313" key="2">
    <source>
        <dbReference type="Proteomes" id="UP001060414"/>
    </source>
</evidence>
<evidence type="ECO:0000313" key="1">
    <source>
        <dbReference type="EMBL" id="UWZ78505.1"/>
    </source>
</evidence>
<keyword evidence="2" id="KW-1185">Reference proteome</keyword>
<organism evidence="1 2">
    <name type="scientific">Geoalkalibacter halelectricus</name>
    <dbReference type="NCBI Taxonomy" id="2847045"/>
    <lineage>
        <taxon>Bacteria</taxon>
        <taxon>Pseudomonadati</taxon>
        <taxon>Thermodesulfobacteriota</taxon>
        <taxon>Desulfuromonadia</taxon>
        <taxon>Desulfuromonadales</taxon>
        <taxon>Geoalkalibacteraceae</taxon>
        <taxon>Geoalkalibacter</taxon>
    </lineage>
</organism>
<dbReference type="NCBIfam" id="TIGR04352">
    <property type="entry name" value="HprK_rel_A"/>
    <property type="match status" value="1"/>
</dbReference>
<gene>
    <name evidence="1" type="ORF">L9S41_12550</name>
</gene>
<dbReference type="GO" id="GO:0016301">
    <property type="term" value="F:kinase activity"/>
    <property type="evidence" value="ECO:0007669"/>
    <property type="project" value="UniProtKB-KW"/>
</dbReference>
<accession>A0ABY5ZL17</accession>
<dbReference type="Proteomes" id="UP001060414">
    <property type="component" value="Chromosome"/>
</dbReference>
<keyword evidence="1" id="KW-0418">Kinase</keyword>
<name>A0ABY5ZL17_9BACT</name>
<sequence>MRYLPMTLAELPQEELASRFRSPDGLGLHIGPFVLRLQAGLPELFAPLALLYADHQIAPGDVISDFRLRLSPCASLPPWKKRARFTVDDCKSFDPFERHLALPMLEWAINWCTFSLPHQYFMLHAAVLEKNGRALLLPGPPGAGKSTLCAALALRGWRLFSDELAMMRPGSTELIPVPRPIGLKNASIDIIRAFDAGAVLGPKVQGTRKGTVAHLKPPHAALTLAEQKATPGWIIFPTFKAGAEISLEPARKAQTFLWLANDAFNFNVLGRSAFDLLGDLVDSCACHELTYGDLDAVVAFLDRLWQGDGGR</sequence>